<protein>
    <submittedName>
        <fullName evidence="1">Uncharacterized protein</fullName>
    </submittedName>
</protein>
<proteinExistence type="predicted"/>
<name>A0ABQ9Z4F6_9CRUS</name>
<dbReference type="InterPro" id="IPR011990">
    <property type="entry name" value="TPR-like_helical_dom_sf"/>
</dbReference>
<sequence>MISWDSNRTCETTAPPKAYKNVKLIYIVTRVVLEQEQTNKTSDDLNSKQWFNSNKSDNHYQKLEKRLKTSWETRELLLRSPAPGAHPMETHRTQIRGSVLYRHANYSPSGLRICVSFLERTSTDNFFTTIAALSKERMTHLCEEITNLPFHPRQYRKSEGLKIITAPKGNITVASYTPQSSPASPFKRENATTRVLKRLTSNLLGLMGEANLRYARNEKQDAINPCMEVIRQAPNYAEPFQALSMFYKDLGDYEKSYQLSLIAA</sequence>
<keyword evidence="2" id="KW-1185">Reference proteome</keyword>
<dbReference type="PANTHER" id="PTHR23082">
    <property type="entry name" value="TRANSCRIPTION INITIATION FACTOR IIIC TFIIIC , POLYPEPTIDE 3-RELATED"/>
    <property type="match status" value="1"/>
</dbReference>
<dbReference type="PANTHER" id="PTHR23082:SF0">
    <property type="entry name" value="GENERAL TRANSCRIPTION FACTOR 3C POLYPEPTIDE 3"/>
    <property type="match status" value="1"/>
</dbReference>
<dbReference type="Proteomes" id="UP001234178">
    <property type="component" value="Unassembled WGS sequence"/>
</dbReference>
<organism evidence="1 2">
    <name type="scientific">Daphnia magna</name>
    <dbReference type="NCBI Taxonomy" id="35525"/>
    <lineage>
        <taxon>Eukaryota</taxon>
        <taxon>Metazoa</taxon>
        <taxon>Ecdysozoa</taxon>
        <taxon>Arthropoda</taxon>
        <taxon>Crustacea</taxon>
        <taxon>Branchiopoda</taxon>
        <taxon>Diplostraca</taxon>
        <taxon>Cladocera</taxon>
        <taxon>Anomopoda</taxon>
        <taxon>Daphniidae</taxon>
        <taxon>Daphnia</taxon>
    </lineage>
</organism>
<accession>A0ABQ9Z4F6</accession>
<evidence type="ECO:0000313" key="2">
    <source>
        <dbReference type="Proteomes" id="UP001234178"/>
    </source>
</evidence>
<evidence type="ECO:0000313" key="1">
    <source>
        <dbReference type="EMBL" id="KAK4007730.1"/>
    </source>
</evidence>
<gene>
    <name evidence="1" type="ORF">OUZ56_012883</name>
</gene>
<dbReference type="InterPro" id="IPR039340">
    <property type="entry name" value="Tfc4/TFIIIC-102/Sfc4"/>
</dbReference>
<dbReference type="SUPFAM" id="SSF48452">
    <property type="entry name" value="TPR-like"/>
    <property type="match status" value="1"/>
</dbReference>
<dbReference type="EMBL" id="JAOYFB010000002">
    <property type="protein sequence ID" value="KAK4007730.1"/>
    <property type="molecule type" value="Genomic_DNA"/>
</dbReference>
<reference evidence="1 2" key="1">
    <citation type="journal article" date="2023" name="Nucleic Acids Res.">
        <title>The hologenome of Daphnia magna reveals possible DNA methylation and microbiome-mediated evolution of the host genome.</title>
        <authorList>
            <person name="Chaturvedi A."/>
            <person name="Li X."/>
            <person name="Dhandapani V."/>
            <person name="Marshall H."/>
            <person name="Kissane S."/>
            <person name="Cuenca-Cambronero M."/>
            <person name="Asole G."/>
            <person name="Calvet F."/>
            <person name="Ruiz-Romero M."/>
            <person name="Marangio P."/>
            <person name="Guigo R."/>
            <person name="Rago D."/>
            <person name="Mirbahai L."/>
            <person name="Eastwood N."/>
            <person name="Colbourne J.K."/>
            <person name="Zhou J."/>
            <person name="Mallon E."/>
            <person name="Orsini L."/>
        </authorList>
    </citation>
    <scope>NUCLEOTIDE SEQUENCE [LARGE SCALE GENOMIC DNA]</scope>
    <source>
        <strain evidence="1">LRV0_1</strain>
    </source>
</reference>
<comment type="caution">
    <text evidence="1">The sequence shown here is derived from an EMBL/GenBank/DDBJ whole genome shotgun (WGS) entry which is preliminary data.</text>
</comment>